<proteinExistence type="predicted"/>
<reference evidence="2 3" key="1">
    <citation type="submission" date="2017-02" db="EMBL/GenBank/DDBJ databases">
        <title>Genomic diversity within the haloalkaliphilic genus Thioalkalivibrio.</title>
        <authorList>
            <person name="Ahn A.-C."/>
            <person name="Meier-Kolthoff J."/>
            <person name="Overmars L."/>
            <person name="Richter M."/>
            <person name="Woyke T."/>
            <person name="Sorokin D.Y."/>
            <person name="Muyzer G."/>
        </authorList>
    </citation>
    <scope>NUCLEOTIDE SEQUENCE [LARGE SCALE GENOMIC DNA]</scope>
    <source>
        <strain evidence="2 3">ALJD</strain>
    </source>
</reference>
<feature type="transmembrane region" description="Helical" evidence="1">
    <location>
        <begin position="29"/>
        <end position="62"/>
    </location>
</feature>
<gene>
    <name evidence="2" type="ORF">B1C78_06865</name>
</gene>
<keyword evidence="1" id="KW-1133">Transmembrane helix</keyword>
<feature type="transmembrane region" description="Helical" evidence="1">
    <location>
        <begin position="74"/>
        <end position="101"/>
    </location>
</feature>
<comment type="caution">
    <text evidence="2">The sequence shown here is derived from an EMBL/GenBank/DDBJ whole genome shotgun (WGS) entry which is preliminary data.</text>
</comment>
<name>A0A1V3NJT2_9GAMM</name>
<evidence type="ECO:0000313" key="2">
    <source>
        <dbReference type="EMBL" id="OOG25369.1"/>
    </source>
</evidence>
<keyword evidence="3" id="KW-1185">Reference proteome</keyword>
<dbReference type="EMBL" id="MVBK01000039">
    <property type="protein sequence ID" value="OOG25369.1"/>
    <property type="molecule type" value="Genomic_DNA"/>
</dbReference>
<keyword evidence="1" id="KW-0812">Transmembrane</keyword>
<protein>
    <submittedName>
        <fullName evidence="2">Uncharacterized protein</fullName>
    </submittedName>
</protein>
<keyword evidence="1" id="KW-0472">Membrane</keyword>
<dbReference type="Proteomes" id="UP000189462">
    <property type="component" value="Unassembled WGS sequence"/>
</dbReference>
<evidence type="ECO:0000313" key="3">
    <source>
        <dbReference type="Proteomes" id="UP000189462"/>
    </source>
</evidence>
<organism evidence="2 3">
    <name type="scientific">Thioalkalivibrio denitrificans</name>
    <dbReference type="NCBI Taxonomy" id="108003"/>
    <lineage>
        <taxon>Bacteria</taxon>
        <taxon>Pseudomonadati</taxon>
        <taxon>Pseudomonadota</taxon>
        <taxon>Gammaproteobacteria</taxon>
        <taxon>Chromatiales</taxon>
        <taxon>Ectothiorhodospiraceae</taxon>
        <taxon>Thioalkalivibrio</taxon>
    </lineage>
</organism>
<accession>A0A1V3NJT2</accession>
<dbReference type="AlphaFoldDB" id="A0A1V3NJT2"/>
<sequence>MNGPAGASSNDLAAQHLAQLTNYKGVAKAGWICLAIGFVFAFIPVVGWFVVGPMMLVGIILGIVVMTRGGTGHGIVLILTALLVLPIITIALQGVALLAFFSAHGV</sequence>
<evidence type="ECO:0000256" key="1">
    <source>
        <dbReference type="SAM" id="Phobius"/>
    </source>
</evidence>